<dbReference type="AlphaFoldDB" id="A0A8T1ADK4"/>
<reference evidence="1" key="1">
    <citation type="submission" date="2018-10" db="EMBL/GenBank/DDBJ databases">
        <title>Effector identification in a new, highly contiguous assembly of the strawberry crown rot pathogen Phytophthora cactorum.</title>
        <authorList>
            <person name="Armitage A.D."/>
            <person name="Nellist C.F."/>
            <person name="Bates H."/>
            <person name="Vickerstaff R.J."/>
            <person name="Harrison R.J."/>
        </authorList>
    </citation>
    <scope>NUCLEOTIDE SEQUENCE</scope>
    <source>
        <strain evidence="1">4032</strain>
    </source>
</reference>
<accession>A0A8T1ADK4</accession>
<organism evidence="1 2">
    <name type="scientific">Phytophthora cactorum</name>
    <dbReference type="NCBI Taxonomy" id="29920"/>
    <lineage>
        <taxon>Eukaryota</taxon>
        <taxon>Sar</taxon>
        <taxon>Stramenopiles</taxon>
        <taxon>Oomycota</taxon>
        <taxon>Peronosporomycetes</taxon>
        <taxon>Peronosporales</taxon>
        <taxon>Peronosporaceae</taxon>
        <taxon>Phytophthora</taxon>
    </lineage>
</organism>
<protein>
    <submittedName>
        <fullName evidence="1">Uncharacterized protein</fullName>
    </submittedName>
</protein>
<gene>
    <name evidence="1" type="ORF">PC115_g23798</name>
</gene>
<proteinExistence type="predicted"/>
<dbReference type="Gene3D" id="1.10.3230.10">
    <property type="entry name" value="YqbG-like"/>
    <property type="match status" value="1"/>
</dbReference>
<dbReference type="Proteomes" id="UP000774804">
    <property type="component" value="Unassembled WGS sequence"/>
</dbReference>
<dbReference type="SUPFAM" id="SSF116915">
    <property type="entry name" value="Hypothetical protein YqbG"/>
    <property type="match status" value="1"/>
</dbReference>
<dbReference type="InterPro" id="IPR036558">
    <property type="entry name" value="YqbG-like_sf"/>
</dbReference>
<dbReference type="EMBL" id="RCMI01002569">
    <property type="protein sequence ID" value="KAG2875833.1"/>
    <property type="molecule type" value="Genomic_DNA"/>
</dbReference>
<name>A0A8T1ADK4_9STRA</name>
<comment type="caution">
    <text evidence="1">The sequence shown here is derived from an EMBL/GenBank/DDBJ whole genome shotgun (WGS) entry which is preliminary data.</text>
</comment>
<sequence length="131" mass="14818">MILMLTPQLLKTRSRVSPIQEAETEQLEQYIDDAQVRIELYLPIPFPEEVDRQLMLAWVKLAEGLALQDSEEYLAAVARNYASESDGAWTYTRQAIAGMTTGNPDVDAILFLWVKKQQEGPDDGNITAYLL</sequence>
<evidence type="ECO:0000313" key="1">
    <source>
        <dbReference type="EMBL" id="KAG2875833.1"/>
    </source>
</evidence>
<evidence type="ECO:0000313" key="2">
    <source>
        <dbReference type="Proteomes" id="UP000774804"/>
    </source>
</evidence>